<evidence type="ECO:0000256" key="7">
    <source>
        <dbReference type="ARBA" id="ARBA00022989"/>
    </source>
</evidence>
<accession>A0A919E623</accession>
<feature type="transmembrane region" description="Helical" evidence="12">
    <location>
        <begin position="245"/>
        <end position="266"/>
    </location>
</feature>
<keyword evidence="10" id="KW-0997">Cell inner membrane</keyword>
<evidence type="ECO:0000256" key="5">
    <source>
        <dbReference type="ARBA" id="ARBA00022692"/>
    </source>
</evidence>
<dbReference type="Proteomes" id="UP000630923">
    <property type="component" value="Unassembled WGS sequence"/>
</dbReference>
<keyword evidence="6 10" id="KW-0630">Potassium</keyword>
<keyword evidence="4 10" id="KW-0633">Potassium transport</keyword>
<keyword evidence="14" id="KW-1185">Reference proteome</keyword>
<keyword evidence="8 10" id="KW-0406">Ion transport</keyword>
<dbReference type="InterPro" id="IPR004772">
    <property type="entry name" value="TrkH"/>
</dbReference>
<comment type="caution">
    <text evidence="13">The sequence shown here is derived from an EMBL/GenBank/DDBJ whole genome shotgun (WGS) entry which is preliminary data.</text>
</comment>
<evidence type="ECO:0000256" key="3">
    <source>
        <dbReference type="ARBA" id="ARBA00022475"/>
    </source>
</evidence>
<dbReference type="PANTHER" id="PTHR32024">
    <property type="entry name" value="TRK SYSTEM POTASSIUM UPTAKE PROTEIN TRKG-RELATED"/>
    <property type="match status" value="1"/>
</dbReference>
<feature type="transmembrane region" description="Helical" evidence="12">
    <location>
        <begin position="141"/>
        <end position="161"/>
    </location>
</feature>
<feature type="binding site" evidence="11">
    <location>
        <position position="321"/>
    </location>
    <ligand>
        <name>K(+)</name>
        <dbReference type="ChEBI" id="CHEBI:29103"/>
    </ligand>
</feature>
<feature type="transmembrane region" description="Helical" evidence="12">
    <location>
        <begin position="12"/>
        <end position="31"/>
    </location>
</feature>
<evidence type="ECO:0000256" key="11">
    <source>
        <dbReference type="PIRSR" id="PIRSR006247-1"/>
    </source>
</evidence>
<evidence type="ECO:0000256" key="4">
    <source>
        <dbReference type="ARBA" id="ARBA00022538"/>
    </source>
</evidence>
<dbReference type="InterPro" id="IPR003445">
    <property type="entry name" value="Cat_transpt"/>
</dbReference>
<evidence type="ECO:0000313" key="14">
    <source>
        <dbReference type="Proteomes" id="UP000630923"/>
    </source>
</evidence>
<reference evidence="13" key="1">
    <citation type="journal article" date="2014" name="Int. J. Syst. Evol. Microbiol.">
        <title>Complete genome sequence of Corynebacterium casei LMG S-19264T (=DSM 44701T), isolated from a smear-ripened cheese.</title>
        <authorList>
            <consortium name="US DOE Joint Genome Institute (JGI-PGF)"/>
            <person name="Walter F."/>
            <person name="Albersmeier A."/>
            <person name="Kalinowski J."/>
            <person name="Ruckert C."/>
        </authorList>
    </citation>
    <scope>NUCLEOTIDE SEQUENCE</scope>
    <source>
        <strain evidence="13">KCTC 42590</strain>
    </source>
</reference>
<feature type="binding site" evidence="11">
    <location>
        <position position="119"/>
    </location>
    <ligand>
        <name>K(+)</name>
        <dbReference type="ChEBI" id="CHEBI:29103"/>
    </ligand>
</feature>
<reference evidence="13" key="2">
    <citation type="submission" date="2020-09" db="EMBL/GenBank/DDBJ databases">
        <authorList>
            <person name="Sun Q."/>
            <person name="Kim S."/>
        </authorList>
    </citation>
    <scope>NUCLEOTIDE SEQUENCE</scope>
    <source>
        <strain evidence="13">KCTC 42590</strain>
    </source>
</reference>
<feature type="transmembrane region" description="Helical" evidence="12">
    <location>
        <begin position="396"/>
        <end position="420"/>
    </location>
</feature>
<comment type="subcellular location">
    <subcellularLocation>
        <location evidence="10">Cell inner membrane</location>
        <topology evidence="10">Multi-pass membrane protein</topology>
    </subcellularLocation>
    <subcellularLocation>
        <location evidence="1">Cell membrane</location>
        <topology evidence="1">Multi-pass membrane protein</topology>
    </subcellularLocation>
</comment>
<evidence type="ECO:0000256" key="8">
    <source>
        <dbReference type="ARBA" id="ARBA00023065"/>
    </source>
</evidence>
<protein>
    <recommendedName>
        <fullName evidence="10">Trk system potassium uptake protein</fullName>
    </recommendedName>
</protein>
<feature type="transmembrane region" description="Helical" evidence="12">
    <location>
        <begin position="187"/>
        <end position="208"/>
    </location>
</feature>
<sequence length="489" mass="52957">MTFSIDIRPIVFVIGLLLVGIATFMMIPAIVEAVMVDTTPTEFLFAAATTGFFGFLLILANRDDRAFSLDTKQAFLLTASCWIILPVFAALPLLGMGLNEEAGLSFTDAVFETVSGITTTGSTVMTGLDDMLPGILLWRSLLNWIGGVGIVVMAIILLPFLRIGGMQLFRAESSDKSEKVVPKSAELVKWITSVYLGLTFLCALAYYMTGMSGFDAINHAMSTLATGGYSTHDASFGHFGAGSQWIGSVFMLAGAFPFIAFIKFAQGRPRALIDDPQIQAFIKFLAVVIFFSALMLQADRGWDFFDALRIAAFNIISIVTTTGFASTDYTTWGTGAVAGFFILTFMGGCAGSTSGAIKIYRFQVLWITLREQLIRLNSPNRVVVMRYHGARMAPDLPISVLAFLAAFFASIAIFTLLLAMMDIDFVTALSASATAITNVGPGFGDIIGPSGNFSALPDGAKWLLCLAMLLGRLEVFTLLMLFDPQFWRE</sequence>
<feature type="binding site" evidence="11">
    <location>
        <position position="322"/>
    </location>
    <ligand>
        <name>K(+)</name>
        <dbReference type="ChEBI" id="CHEBI:29103"/>
    </ligand>
</feature>
<evidence type="ECO:0000313" key="13">
    <source>
        <dbReference type="EMBL" id="GHF17614.1"/>
    </source>
</evidence>
<keyword evidence="3 10" id="KW-1003">Cell membrane</keyword>
<name>A0A919E623_9PROT</name>
<feature type="binding site" evidence="11">
    <location>
        <position position="227"/>
    </location>
    <ligand>
        <name>K(+)</name>
        <dbReference type="ChEBI" id="CHEBI:29103"/>
    </ligand>
</feature>
<feature type="binding site" evidence="11">
    <location>
        <position position="439"/>
    </location>
    <ligand>
        <name>K(+)</name>
        <dbReference type="ChEBI" id="CHEBI:29103"/>
    </ligand>
</feature>
<comment type="function">
    <text evidence="10">Low-affinity potassium transport system. Interacts with Trk system potassium uptake protein TrkA.</text>
</comment>
<feature type="transmembrane region" description="Helical" evidence="12">
    <location>
        <begin position="336"/>
        <end position="360"/>
    </location>
</feature>
<evidence type="ECO:0000256" key="1">
    <source>
        <dbReference type="ARBA" id="ARBA00004651"/>
    </source>
</evidence>
<dbReference type="GO" id="GO:0015379">
    <property type="term" value="F:potassium:chloride symporter activity"/>
    <property type="evidence" value="ECO:0007669"/>
    <property type="project" value="InterPro"/>
</dbReference>
<comment type="similarity">
    <text evidence="10">Belongs to the TrkH potassium transport family.</text>
</comment>
<dbReference type="PIRSF" id="PIRSF006247">
    <property type="entry name" value="TrkH"/>
    <property type="match status" value="1"/>
</dbReference>
<feature type="binding site" evidence="11">
    <location>
        <position position="438"/>
    </location>
    <ligand>
        <name>K(+)</name>
        <dbReference type="ChEBI" id="CHEBI:29103"/>
    </ligand>
</feature>
<feature type="transmembrane region" description="Helical" evidence="12">
    <location>
        <begin position="278"/>
        <end position="298"/>
    </location>
</feature>
<evidence type="ECO:0000256" key="6">
    <source>
        <dbReference type="ARBA" id="ARBA00022958"/>
    </source>
</evidence>
<feature type="transmembrane region" description="Helical" evidence="12">
    <location>
        <begin position="460"/>
        <end position="482"/>
    </location>
</feature>
<dbReference type="Pfam" id="PF02386">
    <property type="entry name" value="TrkH"/>
    <property type="match status" value="1"/>
</dbReference>
<feature type="transmembrane region" description="Helical" evidence="12">
    <location>
        <begin position="74"/>
        <end position="94"/>
    </location>
</feature>
<evidence type="ECO:0000256" key="10">
    <source>
        <dbReference type="PIRNR" id="PIRNR006247"/>
    </source>
</evidence>
<dbReference type="GO" id="GO:0005886">
    <property type="term" value="C:plasma membrane"/>
    <property type="evidence" value="ECO:0007669"/>
    <property type="project" value="UniProtKB-SubCell"/>
</dbReference>
<keyword evidence="9 10" id="KW-0472">Membrane</keyword>
<gene>
    <name evidence="13" type="ORF">GCM10017044_10020</name>
</gene>
<evidence type="ECO:0000256" key="12">
    <source>
        <dbReference type="SAM" id="Phobius"/>
    </source>
</evidence>
<keyword evidence="5 12" id="KW-0812">Transmembrane</keyword>
<feature type="binding site" evidence="11">
    <location>
        <position position="120"/>
    </location>
    <ligand>
        <name>K(+)</name>
        <dbReference type="ChEBI" id="CHEBI:29103"/>
    </ligand>
</feature>
<keyword evidence="2 10" id="KW-0813">Transport</keyword>
<keyword evidence="7 12" id="KW-1133">Transmembrane helix</keyword>
<dbReference type="RefSeq" id="WP_191250440.1">
    <property type="nucleotide sequence ID" value="NZ_BNCI01000001.1"/>
</dbReference>
<proteinExistence type="inferred from homology"/>
<dbReference type="EMBL" id="BNCI01000001">
    <property type="protein sequence ID" value="GHF17614.1"/>
    <property type="molecule type" value="Genomic_DNA"/>
</dbReference>
<dbReference type="PANTHER" id="PTHR32024:SF3">
    <property type="entry name" value="TRK SYSTEM POTASSIUM UPTAKE PROTEIN"/>
    <property type="match status" value="1"/>
</dbReference>
<dbReference type="GO" id="GO:0046872">
    <property type="term" value="F:metal ion binding"/>
    <property type="evidence" value="ECO:0007669"/>
    <property type="project" value="UniProtKB-KW"/>
</dbReference>
<organism evidence="13 14">
    <name type="scientific">Kordiimonas sediminis</name>
    <dbReference type="NCBI Taxonomy" id="1735581"/>
    <lineage>
        <taxon>Bacteria</taxon>
        <taxon>Pseudomonadati</taxon>
        <taxon>Pseudomonadota</taxon>
        <taxon>Alphaproteobacteria</taxon>
        <taxon>Kordiimonadales</taxon>
        <taxon>Kordiimonadaceae</taxon>
        <taxon>Kordiimonas</taxon>
    </lineage>
</organism>
<evidence type="ECO:0000256" key="9">
    <source>
        <dbReference type="ARBA" id="ARBA00023136"/>
    </source>
</evidence>
<dbReference type="AlphaFoldDB" id="A0A919E623"/>
<keyword evidence="11" id="KW-0479">Metal-binding</keyword>
<evidence type="ECO:0000256" key="2">
    <source>
        <dbReference type="ARBA" id="ARBA00022448"/>
    </source>
</evidence>
<feature type="transmembrane region" description="Helical" evidence="12">
    <location>
        <begin position="43"/>
        <end position="62"/>
    </location>
</feature>